<evidence type="ECO:0000313" key="4">
    <source>
        <dbReference type="EMBL" id="KNC53177.1"/>
    </source>
</evidence>
<dbReference type="STRING" id="461836.A0A0L0DLJ3"/>
<keyword evidence="5" id="KW-1185">Reference proteome</keyword>
<feature type="coiled-coil region" evidence="1">
    <location>
        <begin position="204"/>
        <end position="231"/>
    </location>
</feature>
<feature type="region of interest" description="Disordered" evidence="2">
    <location>
        <begin position="636"/>
        <end position="664"/>
    </location>
</feature>
<evidence type="ECO:0000256" key="2">
    <source>
        <dbReference type="SAM" id="MobiDB-lite"/>
    </source>
</evidence>
<dbReference type="InterPro" id="IPR029063">
    <property type="entry name" value="SAM-dependent_MTases_sf"/>
</dbReference>
<dbReference type="GeneID" id="25570160"/>
<feature type="domain" description="Methyltransferase" evidence="3">
    <location>
        <begin position="440"/>
        <end position="537"/>
    </location>
</feature>
<dbReference type="CDD" id="cd02440">
    <property type="entry name" value="AdoMet_MTases"/>
    <property type="match status" value="1"/>
</dbReference>
<dbReference type="InterPro" id="IPR025714">
    <property type="entry name" value="Methyltranfer_dom"/>
</dbReference>
<dbReference type="SUPFAM" id="SSF53335">
    <property type="entry name" value="S-adenosyl-L-methionine-dependent methyltransferases"/>
    <property type="match status" value="1"/>
</dbReference>
<feature type="region of interest" description="Disordered" evidence="2">
    <location>
        <begin position="41"/>
        <end position="62"/>
    </location>
</feature>
<keyword evidence="1" id="KW-0175">Coiled coil</keyword>
<name>A0A0L0DLJ3_THETB</name>
<organism evidence="4 5">
    <name type="scientific">Thecamonas trahens ATCC 50062</name>
    <dbReference type="NCBI Taxonomy" id="461836"/>
    <lineage>
        <taxon>Eukaryota</taxon>
        <taxon>Apusozoa</taxon>
        <taxon>Apusomonadida</taxon>
        <taxon>Apusomonadidae</taxon>
        <taxon>Thecamonas</taxon>
    </lineage>
</organism>
<feature type="coiled-coil region" evidence="1">
    <location>
        <begin position="1"/>
        <end position="28"/>
    </location>
</feature>
<dbReference type="PANTHER" id="PTHR12843:SF5">
    <property type="entry name" value="EEF1A LYSINE METHYLTRANSFERASE 2"/>
    <property type="match status" value="1"/>
</dbReference>
<evidence type="ECO:0000256" key="1">
    <source>
        <dbReference type="SAM" id="Coils"/>
    </source>
</evidence>
<proteinExistence type="predicted"/>
<dbReference type="GO" id="GO:0005737">
    <property type="term" value="C:cytoplasm"/>
    <property type="evidence" value="ECO:0007669"/>
    <property type="project" value="TreeGrafter"/>
</dbReference>
<dbReference type="RefSeq" id="XP_013754700.1">
    <property type="nucleotide sequence ID" value="XM_013899246.1"/>
</dbReference>
<feature type="compositionally biased region" description="Low complexity" evidence="2">
    <location>
        <begin position="643"/>
        <end position="656"/>
    </location>
</feature>
<accession>A0A0L0DLJ3</accession>
<dbReference type="EMBL" id="GL349479">
    <property type="protein sequence ID" value="KNC53177.1"/>
    <property type="molecule type" value="Genomic_DNA"/>
</dbReference>
<sequence length="690" mass="72921">METEAEEVAGLKAALAEAEATNERLRVVALAQSEALAKLAESSADGTAATDKGGKGHVSGSDADARINELERRNGVYRRELVHAANELARLRGLRDSLDAVGGLRVLGDGSLTVNADALRVDDPIAGAISSVYVVRMGDSPSSSLTSSALSGSVAREAARRLRVPGKLPFDHKLNPMQLEMHVRLWERVGAELVAENTARKSAAEKLGRRVRALAAELDLAERRLAAYARDAAHPPQPPARNPALEALVAEDELLDELTEQTTRVNTSLQETLDLARKNQRRLAEARVAPSSSPSTARRRSPPEPESSWLSSVDGDEVAAFVEIPSFADMFGNDGALFDEDLASVGEPDPNPDESLHPFHGLSMALAAQGTTAAYWDAVYTTELARVEGGAGSGELGLAALLNEVYVWYGSEPVALIVSLLAHAEEHLPRIADVAARGELRLLEAGCGNGHLALVLAAMGSELGIAEIVGADRSRPAINVAKVLRARLEADLDDAARSARPELIFVDDDLTESGMAPAAFHVVIDKGSLDCLVMEDRVVDSDDDATESTRDREKLPLMPEDTGNLANAYLWGVAERLVVGGYFVLVTIAVSRSELDAYLVESAVPLVVAADLSSLFADDAEGSLLALVLERVVDDDNSDDDSANSASDAARNATPDADADTDPNCGVVPRFGDVALFAASASISTSPGCS</sequence>
<dbReference type="AlphaFoldDB" id="A0A0L0DLJ3"/>
<dbReference type="OrthoDB" id="10069295at2759"/>
<feature type="region of interest" description="Disordered" evidence="2">
    <location>
        <begin position="280"/>
        <end position="312"/>
    </location>
</feature>
<dbReference type="GO" id="GO:0016279">
    <property type="term" value="F:protein-lysine N-methyltransferase activity"/>
    <property type="evidence" value="ECO:0007669"/>
    <property type="project" value="TreeGrafter"/>
</dbReference>
<gene>
    <name evidence="4" type="ORF">AMSG_12246</name>
</gene>
<evidence type="ECO:0000313" key="5">
    <source>
        <dbReference type="Proteomes" id="UP000054408"/>
    </source>
</evidence>
<dbReference type="Gene3D" id="3.40.50.150">
    <property type="entry name" value="Vaccinia Virus protein VP39"/>
    <property type="match status" value="1"/>
</dbReference>
<dbReference type="Proteomes" id="UP000054408">
    <property type="component" value="Unassembled WGS sequence"/>
</dbReference>
<dbReference type="Pfam" id="PF13847">
    <property type="entry name" value="Methyltransf_31"/>
    <property type="match status" value="1"/>
</dbReference>
<reference evidence="4 5" key="1">
    <citation type="submission" date="2010-05" db="EMBL/GenBank/DDBJ databases">
        <title>The Genome Sequence of Thecamonas trahens ATCC 50062.</title>
        <authorList>
            <consortium name="The Broad Institute Genome Sequencing Platform"/>
            <person name="Russ C."/>
            <person name="Cuomo C."/>
            <person name="Shea T."/>
            <person name="Young S.K."/>
            <person name="Zeng Q."/>
            <person name="Koehrsen M."/>
            <person name="Haas B."/>
            <person name="Borodovsky M."/>
            <person name="Guigo R."/>
            <person name="Alvarado L."/>
            <person name="Berlin A."/>
            <person name="Bochicchio J."/>
            <person name="Borenstein D."/>
            <person name="Chapman S."/>
            <person name="Chen Z."/>
            <person name="Freedman E."/>
            <person name="Gellesch M."/>
            <person name="Goldberg J."/>
            <person name="Griggs A."/>
            <person name="Gujja S."/>
            <person name="Heilman E."/>
            <person name="Heiman D."/>
            <person name="Hepburn T."/>
            <person name="Howarth C."/>
            <person name="Jen D."/>
            <person name="Larson L."/>
            <person name="Mehta T."/>
            <person name="Park D."/>
            <person name="Pearson M."/>
            <person name="Roberts A."/>
            <person name="Saif S."/>
            <person name="Shenoy N."/>
            <person name="Sisk P."/>
            <person name="Stolte C."/>
            <person name="Sykes S."/>
            <person name="Thomson T."/>
            <person name="Walk T."/>
            <person name="White J."/>
            <person name="Yandava C."/>
            <person name="Burger G."/>
            <person name="Gray M.W."/>
            <person name="Holland P.W.H."/>
            <person name="King N."/>
            <person name="Lang F.B.F."/>
            <person name="Roger A.J."/>
            <person name="Ruiz-Trillo I."/>
            <person name="Lander E."/>
            <person name="Nusbaum C."/>
        </authorList>
    </citation>
    <scope>NUCLEOTIDE SEQUENCE [LARGE SCALE GENOMIC DNA]</scope>
    <source>
        <strain evidence="4 5">ATCC 50062</strain>
    </source>
</reference>
<evidence type="ECO:0000259" key="3">
    <source>
        <dbReference type="Pfam" id="PF13847"/>
    </source>
</evidence>
<protein>
    <recommendedName>
        <fullName evidence="3">Methyltransferase domain-containing protein</fullName>
    </recommendedName>
</protein>
<dbReference type="PANTHER" id="PTHR12843">
    <property type="entry name" value="PROTEIN-LYSINE N-METHYLTRANSFERASE METTL10"/>
    <property type="match status" value="1"/>
</dbReference>